<dbReference type="InterPro" id="IPR007383">
    <property type="entry name" value="DUF445"/>
</dbReference>
<accession>A0A2N5M0Y6</accession>
<dbReference type="GO" id="GO:0005886">
    <property type="term" value="C:plasma membrane"/>
    <property type="evidence" value="ECO:0007669"/>
    <property type="project" value="TreeGrafter"/>
</dbReference>
<keyword evidence="3" id="KW-1185">Reference proteome</keyword>
<name>A0A2N5M0Y6_9BACI</name>
<dbReference type="OrthoDB" id="9769590at2"/>
<evidence type="ECO:0000313" key="3">
    <source>
        <dbReference type="Proteomes" id="UP000234748"/>
    </source>
</evidence>
<dbReference type="PANTHER" id="PTHR38442">
    <property type="entry name" value="INNER MEMBRANE PROTEIN-RELATED"/>
    <property type="match status" value="1"/>
</dbReference>
<keyword evidence="1" id="KW-0472">Membrane</keyword>
<evidence type="ECO:0000313" key="2">
    <source>
        <dbReference type="EMBL" id="PLT27943.1"/>
    </source>
</evidence>
<proteinExistence type="predicted"/>
<keyword evidence="1" id="KW-1133">Transmembrane helix</keyword>
<protein>
    <submittedName>
        <fullName evidence="2">DUF445 domain-containing protein</fullName>
    </submittedName>
</protein>
<dbReference type="Proteomes" id="UP000234748">
    <property type="component" value="Unassembled WGS sequence"/>
</dbReference>
<organism evidence="2 3">
    <name type="scientific">Peribacillus deserti</name>
    <dbReference type="NCBI Taxonomy" id="673318"/>
    <lineage>
        <taxon>Bacteria</taxon>
        <taxon>Bacillati</taxon>
        <taxon>Bacillota</taxon>
        <taxon>Bacilli</taxon>
        <taxon>Bacillales</taxon>
        <taxon>Bacillaceae</taxon>
        <taxon>Peribacillus</taxon>
    </lineage>
</organism>
<gene>
    <name evidence="2" type="ORF">CUU66_21255</name>
</gene>
<sequence length="400" mass="45109">MGAGFLATIPFQDSLIGRLLQGGFEAGIVGGLADWFAVTALFRHPLGMPIPHTALLPKNRDRMVTALVHILETNWLTKESIKEKIKQITITRKVLSVTQEKLGTEAAKKGIESLLIYGIKQINAEKLTPFIERKLKEYLSSVQLASLLKNVSDHTIARKYDEKLLDRLLAMIEAWLKKENRSLQLGSVSLQALDSMEFDGFLQFAIKSFRSVMSEEKLGNIIQSLLAGGVDSLKREDNPNRLALLSAIRKELQGIPENQKLIAEMEEFKLKLTDEWAPAGMINENLNKLKQLLLVKIQDRELMDTHLIPYLQQMLSNLQENQKQVDKIEGVIQNQIARIVEDNHAKIGKLVKENLDKLDNETLIEMMENNIGKDLQWIRVNGAVCGFIIGIGITIIKLFL</sequence>
<comment type="caution">
    <text evidence="2">The sequence shown here is derived from an EMBL/GenBank/DDBJ whole genome shotgun (WGS) entry which is preliminary data.</text>
</comment>
<reference evidence="2 3" key="1">
    <citation type="submission" date="2017-11" db="EMBL/GenBank/DDBJ databases">
        <title>Comparitive Functional Genomics of Dry Heat Resistant strains isolated from the Viking Spacecraft.</title>
        <authorList>
            <person name="Seuylemezian A."/>
            <person name="Cooper K."/>
            <person name="Vaishampayan P."/>
        </authorList>
    </citation>
    <scope>NUCLEOTIDE SEQUENCE [LARGE SCALE GENOMIC DNA]</scope>
    <source>
        <strain evidence="2 3">V1-29</strain>
    </source>
</reference>
<feature type="transmembrane region" description="Helical" evidence="1">
    <location>
        <begin position="377"/>
        <end position="399"/>
    </location>
</feature>
<dbReference type="EMBL" id="PGUY01000072">
    <property type="protein sequence ID" value="PLT27943.1"/>
    <property type="molecule type" value="Genomic_DNA"/>
</dbReference>
<dbReference type="AlphaFoldDB" id="A0A2N5M0Y6"/>
<dbReference type="Pfam" id="PF04286">
    <property type="entry name" value="DUF445"/>
    <property type="match status" value="1"/>
</dbReference>
<keyword evidence="1" id="KW-0812">Transmembrane</keyword>
<dbReference type="PANTHER" id="PTHR38442:SF1">
    <property type="entry name" value="INNER MEMBRANE PROTEIN"/>
    <property type="match status" value="1"/>
</dbReference>
<evidence type="ECO:0000256" key="1">
    <source>
        <dbReference type="SAM" id="Phobius"/>
    </source>
</evidence>